<protein>
    <submittedName>
        <fullName evidence="2">Uncharacterized protein</fullName>
    </submittedName>
</protein>
<reference evidence="3" key="1">
    <citation type="journal article" date="2008" name="Nat. Genet.">
        <title>The Pristionchus pacificus genome provides a unique perspective on nematode lifestyle and parasitism.</title>
        <authorList>
            <person name="Dieterich C."/>
            <person name="Clifton S.W."/>
            <person name="Schuster L.N."/>
            <person name="Chinwalla A."/>
            <person name="Delehaunty K."/>
            <person name="Dinkelacker I."/>
            <person name="Fulton L."/>
            <person name="Fulton R."/>
            <person name="Godfrey J."/>
            <person name="Minx P."/>
            <person name="Mitreva M."/>
            <person name="Roeseler W."/>
            <person name="Tian H."/>
            <person name="Witte H."/>
            <person name="Yang S.P."/>
            <person name="Wilson R.K."/>
            <person name="Sommer R.J."/>
        </authorList>
    </citation>
    <scope>NUCLEOTIDE SEQUENCE [LARGE SCALE GENOMIC DNA]</scope>
    <source>
        <strain evidence="3">PS312</strain>
    </source>
</reference>
<dbReference type="AlphaFoldDB" id="A0A2A6C8D6"/>
<organism evidence="2 3">
    <name type="scientific">Pristionchus pacificus</name>
    <name type="common">Parasitic nematode worm</name>
    <dbReference type="NCBI Taxonomy" id="54126"/>
    <lineage>
        <taxon>Eukaryota</taxon>
        <taxon>Metazoa</taxon>
        <taxon>Ecdysozoa</taxon>
        <taxon>Nematoda</taxon>
        <taxon>Chromadorea</taxon>
        <taxon>Rhabditida</taxon>
        <taxon>Rhabditina</taxon>
        <taxon>Diplogasteromorpha</taxon>
        <taxon>Diplogasteroidea</taxon>
        <taxon>Neodiplogasteridae</taxon>
        <taxon>Pristionchus</taxon>
    </lineage>
</organism>
<gene>
    <name evidence="2" type="primary">WBGene00206138</name>
</gene>
<feature type="region of interest" description="Disordered" evidence="1">
    <location>
        <begin position="620"/>
        <end position="641"/>
    </location>
</feature>
<evidence type="ECO:0000313" key="3">
    <source>
        <dbReference type="Proteomes" id="UP000005239"/>
    </source>
</evidence>
<feature type="compositionally biased region" description="Polar residues" evidence="1">
    <location>
        <begin position="663"/>
        <end position="673"/>
    </location>
</feature>
<keyword evidence="3" id="KW-1185">Reference proteome</keyword>
<reference evidence="2" key="2">
    <citation type="submission" date="2022-06" db="UniProtKB">
        <authorList>
            <consortium name="EnsemblMetazoa"/>
        </authorList>
    </citation>
    <scope>IDENTIFICATION</scope>
    <source>
        <strain evidence="2">PS312</strain>
    </source>
</reference>
<dbReference type="Proteomes" id="UP000005239">
    <property type="component" value="Unassembled WGS sequence"/>
</dbReference>
<feature type="region of interest" description="Disordered" evidence="1">
    <location>
        <begin position="1"/>
        <end position="32"/>
    </location>
</feature>
<accession>A0A2A6C8D6</accession>
<feature type="region of interest" description="Disordered" evidence="1">
    <location>
        <begin position="656"/>
        <end position="677"/>
    </location>
</feature>
<name>A0A2A6C8D6_PRIPA</name>
<feature type="region of interest" description="Disordered" evidence="1">
    <location>
        <begin position="54"/>
        <end position="80"/>
    </location>
</feature>
<dbReference type="EnsemblMetazoa" id="PPA33278.1">
    <property type="protein sequence ID" value="PPA33278.1"/>
    <property type="gene ID" value="WBGene00206138"/>
</dbReference>
<evidence type="ECO:0000313" key="2">
    <source>
        <dbReference type="EnsemblMetazoa" id="PPA33278.1"/>
    </source>
</evidence>
<accession>A0A8R1YTR9</accession>
<feature type="region of interest" description="Disordered" evidence="1">
    <location>
        <begin position="694"/>
        <end position="744"/>
    </location>
</feature>
<evidence type="ECO:0000256" key="1">
    <source>
        <dbReference type="SAM" id="MobiDB-lite"/>
    </source>
</evidence>
<proteinExistence type="predicted"/>
<sequence>MVRSCGEVTSKRRSNWGPQIVKRTRARRQSEQGCKKGPYRRCLCWTLRSTAAATTPAPTTADPAAAATTKEPAAAPTTADRAATTNYPLEVDFPTAASPQTSFVHGPFPSLPRLSLSLSGSLPPPMLATPTITVLDGHKGLCNNLNIPMGKGRGLIRNIPGFASVIRGDELTLMGGHLLPVNDKRGLIDSETYSPSHPRSVSLMEALPDQGSSDSEQIQFQYDAEIGVDLKRETPFDTVVIPLYHSHVLWSYIPRLSPSPYDDGSYVLTLVSVGPHLSAPEIKNNRFVEPIYRPLGLSAPHIDEGFVGIRNAEEDVEFAWRLVHAPACGGALVLKTFTRDEIDAMTVDGELCMLFCITVPRSYFNLSSVIDLTVRPTVTEKTAATLAKILRGEKPKGWDFQITGGIRGSGDAPVVYYIHSAALESKSPKAKAAAAIPASGDRGAILSLDANGLAAAVQIAYGVEVPLPKTFNRDMHMTLVGMFAHHYISVVVPQWDREICRRALALDVRNPSSSSMVELLRLLNAIWEMDLAILLGKPTLEMGSFHVSKEVVVGVMADMMHLGPCTSTLDFVQNTVLPSFHESGMNPKNLPTVLASLAIHLNTIPEVKKVHFTPEDGTEIQKDAEHTPTTPPSESTHVVGPDCEIGTGATSAIEKTVQKGAEHTQTTPPSESTHVVGPDCEIGTGATSAIEKTVQKGAEHTPTTPPSELTHVELEMPPAEIPYPEESTDIDPASVPATRSCSIL</sequence>